<gene>
    <name evidence="1" type="ORF">V1517DRAFT_339909</name>
</gene>
<proteinExistence type="predicted"/>
<organism evidence="1 2">
    <name type="scientific">Lipomyces orientalis</name>
    <dbReference type="NCBI Taxonomy" id="1233043"/>
    <lineage>
        <taxon>Eukaryota</taxon>
        <taxon>Fungi</taxon>
        <taxon>Dikarya</taxon>
        <taxon>Ascomycota</taxon>
        <taxon>Saccharomycotina</taxon>
        <taxon>Lipomycetes</taxon>
        <taxon>Lipomycetales</taxon>
        <taxon>Lipomycetaceae</taxon>
        <taxon>Lipomyces</taxon>
    </lineage>
</organism>
<accession>A0ACC3TL15</accession>
<reference evidence="2" key="1">
    <citation type="journal article" date="2024" name="Front. Bioeng. Biotechnol.">
        <title>Genome-scale model development and genomic sequencing of the oleaginous clade Lipomyces.</title>
        <authorList>
            <person name="Czajka J.J."/>
            <person name="Han Y."/>
            <person name="Kim J."/>
            <person name="Mondo S.J."/>
            <person name="Hofstad B.A."/>
            <person name="Robles A."/>
            <person name="Haridas S."/>
            <person name="Riley R."/>
            <person name="LaButti K."/>
            <person name="Pangilinan J."/>
            <person name="Andreopoulos W."/>
            <person name="Lipzen A."/>
            <person name="Yan J."/>
            <person name="Wang M."/>
            <person name="Ng V."/>
            <person name="Grigoriev I.V."/>
            <person name="Spatafora J.W."/>
            <person name="Magnuson J.K."/>
            <person name="Baker S.E."/>
            <person name="Pomraning K.R."/>
        </authorList>
    </citation>
    <scope>NUCLEOTIDE SEQUENCE [LARGE SCALE GENOMIC DNA]</scope>
    <source>
        <strain evidence="2">CBS 10300</strain>
    </source>
</reference>
<keyword evidence="2" id="KW-1185">Reference proteome</keyword>
<dbReference type="Proteomes" id="UP001489719">
    <property type="component" value="Unassembled WGS sequence"/>
</dbReference>
<protein>
    <submittedName>
        <fullName evidence="1">Uncharacterized protein</fullName>
    </submittedName>
</protein>
<comment type="caution">
    <text evidence="1">The sequence shown here is derived from an EMBL/GenBank/DDBJ whole genome shotgun (WGS) entry which is preliminary data.</text>
</comment>
<dbReference type="EMBL" id="MU970101">
    <property type="protein sequence ID" value="KAK9321345.1"/>
    <property type="molecule type" value="Genomic_DNA"/>
</dbReference>
<sequence length="184" mass="20167">MFVSPRSRYPQTATQGTAAPRSEMTQAYAHGQQPPPTLSSPRSFPASSSASDLPRPHFLGAFFPRSRRETGASHRTSSTQGVSSASGPEETRFMKISGRKLERWQDPELASIHSISGRIYDRDGREIVRPVAGPSTQEDVVHDGEDDEHDSQMSSNDGLEADDGQYYYYDSPPTMPVGSSSTRS</sequence>
<evidence type="ECO:0000313" key="2">
    <source>
        <dbReference type="Proteomes" id="UP001489719"/>
    </source>
</evidence>
<evidence type="ECO:0000313" key="1">
    <source>
        <dbReference type="EMBL" id="KAK9321345.1"/>
    </source>
</evidence>
<name>A0ACC3TL15_9ASCO</name>